<protein>
    <submittedName>
        <fullName evidence="1">Uncharacterized protein</fullName>
    </submittedName>
</protein>
<name>A0A0B0PFY5_GOSAR</name>
<evidence type="ECO:0000313" key="2">
    <source>
        <dbReference type="Proteomes" id="UP000032142"/>
    </source>
</evidence>
<gene>
    <name evidence="1" type="ORF">F383_04198</name>
</gene>
<dbReference type="Proteomes" id="UP000032142">
    <property type="component" value="Unassembled WGS sequence"/>
</dbReference>
<dbReference type="AlphaFoldDB" id="A0A0B0PFY5"/>
<reference evidence="2" key="1">
    <citation type="submission" date="2014-09" db="EMBL/GenBank/DDBJ databases">
        <authorList>
            <person name="Mudge J."/>
            <person name="Ramaraj T."/>
            <person name="Lindquist I.E."/>
            <person name="Bharti A.K."/>
            <person name="Sundararajan A."/>
            <person name="Cameron C.T."/>
            <person name="Woodward J.E."/>
            <person name="May G.D."/>
            <person name="Brubaker C."/>
            <person name="Broadhvest J."/>
            <person name="Wilkins T.A."/>
        </authorList>
    </citation>
    <scope>NUCLEOTIDE SEQUENCE</scope>
    <source>
        <strain evidence="2">cv. AKA8401</strain>
    </source>
</reference>
<organism evidence="1 2">
    <name type="scientific">Gossypium arboreum</name>
    <name type="common">Tree cotton</name>
    <name type="synonym">Gossypium nanking</name>
    <dbReference type="NCBI Taxonomy" id="29729"/>
    <lineage>
        <taxon>Eukaryota</taxon>
        <taxon>Viridiplantae</taxon>
        <taxon>Streptophyta</taxon>
        <taxon>Embryophyta</taxon>
        <taxon>Tracheophyta</taxon>
        <taxon>Spermatophyta</taxon>
        <taxon>Magnoliopsida</taxon>
        <taxon>eudicotyledons</taxon>
        <taxon>Gunneridae</taxon>
        <taxon>Pentapetalae</taxon>
        <taxon>rosids</taxon>
        <taxon>malvids</taxon>
        <taxon>Malvales</taxon>
        <taxon>Malvaceae</taxon>
        <taxon>Malvoideae</taxon>
        <taxon>Gossypium</taxon>
    </lineage>
</organism>
<keyword evidence="2" id="KW-1185">Reference proteome</keyword>
<evidence type="ECO:0000313" key="1">
    <source>
        <dbReference type="EMBL" id="KHG23827.1"/>
    </source>
</evidence>
<proteinExistence type="predicted"/>
<accession>A0A0B0PFY5</accession>
<sequence>MYCQSNEASPQLYLIDDILVFQSVCSFPIRLRTCLGSSTNSSCLSVIRLDHVIPLNIS</sequence>
<dbReference type="EMBL" id="KN426414">
    <property type="protein sequence ID" value="KHG23827.1"/>
    <property type="molecule type" value="Genomic_DNA"/>
</dbReference>